<sequence length="118" mass="12713">MLGASELPKGAEEACTPKVVNDCKLEPKEKPGNAEGIDDELKAGKLELNKGKPTELDKGERDKGPTKDKLELGRIEGKDEEYNKGNELEAKGTPLLINGNNEGVTLREAKGNSEVVNK</sequence>
<protein>
    <submittedName>
        <fullName evidence="2">Uncharacterized protein</fullName>
    </submittedName>
</protein>
<proteinExistence type="predicted"/>
<organism evidence="2 3">
    <name type="scientific">Corynebacterium kroppenstedtii</name>
    <dbReference type="NCBI Taxonomy" id="161879"/>
    <lineage>
        <taxon>Bacteria</taxon>
        <taxon>Bacillati</taxon>
        <taxon>Actinomycetota</taxon>
        <taxon>Actinomycetes</taxon>
        <taxon>Mycobacteriales</taxon>
        <taxon>Corynebacteriaceae</taxon>
        <taxon>Corynebacterium</taxon>
    </lineage>
</organism>
<evidence type="ECO:0000313" key="2">
    <source>
        <dbReference type="EMBL" id="PZR03102.1"/>
    </source>
</evidence>
<accession>A0A2W5SJJ4</accession>
<evidence type="ECO:0000313" key="3">
    <source>
        <dbReference type="Proteomes" id="UP000249432"/>
    </source>
</evidence>
<dbReference type="RefSeq" id="WP_303735730.1">
    <property type="nucleotide sequence ID" value="NZ_QFRA01000067.1"/>
</dbReference>
<comment type="caution">
    <text evidence="2">The sequence shown here is derived from an EMBL/GenBank/DDBJ whole genome shotgun (WGS) entry which is preliminary data.</text>
</comment>
<name>A0A2W5SJJ4_9CORY</name>
<reference evidence="2 3" key="1">
    <citation type="submission" date="2017-08" db="EMBL/GenBank/DDBJ databases">
        <title>Infants hospitalized years apart are colonized by the same room-sourced microbial strains.</title>
        <authorList>
            <person name="Brooks B."/>
            <person name="Olm M.R."/>
            <person name="Firek B.A."/>
            <person name="Baker R."/>
            <person name="Thomas B.C."/>
            <person name="Morowitz M.J."/>
            <person name="Banfield J.F."/>
        </authorList>
    </citation>
    <scope>NUCLEOTIDE SEQUENCE [LARGE SCALE GENOMIC DNA]</scope>
    <source>
        <strain evidence="2">S2_003_000_R1_3</strain>
    </source>
</reference>
<feature type="region of interest" description="Disordered" evidence="1">
    <location>
        <begin position="26"/>
        <end position="70"/>
    </location>
</feature>
<gene>
    <name evidence="2" type="ORF">DI525_11045</name>
</gene>
<dbReference type="EMBL" id="QFRA01000067">
    <property type="protein sequence ID" value="PZR03102.1"/>
    <property type="molecule type" value="Genomic_DNA"/>
</dbReference>
<feature type="compositionally biased region" description="Basic and acidic residues" evidence="1">
    <location>
        <begin position="39"/>
        <end position="70"/>
    </location>
</feature>
<dbReference type="AlphaFoldDB" id="A0A2W5SJJ4"/>
<dbReference type="Proteomes" id="UP000249432">
    <property type="component" value="Unassembled WGS sequence"/>
</dbReference>
<evidence type="ECO:0000256" key="1">
    <source>
        <dbReference type="SAM" id="MobiDB-lite"/>
    </source>
</evidence>